<dbReference type="GO" id="GO:0009055">
    <property type="term" value="F:electron transfer activity"/>
    <property type="evidence" value="ECO:0007669"/>
    <property type="project" value="TreeGrafter"/>
</dbReference>
<dbReference type="EMBL" id="UGTZ01000001">
    <property type="protein sequence ID" value="SUC30348.1"/>
    <property type="molecule type" value="Genomic_DNA"/>
</dbReference>
<protein>
    <submittedName>
        <fullName evidence="5">Trimethylamine-N-oxide reductase 1</fullName>
        <ecNumber evidence="5">1.7.2.3</ecNumber>
    </submittedName>
</protein>
<sequence length="221" mass="24191">MKNNPTFQASRRRFLFQLGGLTVAGMLGPSLLTPRKASAATAGEQTAVVQEGILTGSHWGAIRATVVDGRFIEAKPFEHDKFPSKMIAGLPDHVHGTARIRYPMVRVDWLRKRHLSDTSQRGDNRFVRVSWDEALDLFYQELERVQTTYGPSGLLTANGWQSTGMLHNASGMLARAIALHGNSVSTGGDYSTGAAQVILPRVVGSMEVYEQQTLLAVSPQK</sequence>
<dbReference type="Proteomes" id="UP000254208">
    <property type="component" value="Unassembled WGS sequence"/>
</dbReference>
<reference evidence="5 6" key="1">
    <citation type="submission" date="2018-06" db="EMBL/GenBank/DDBJ databases">
        <authorList>
            <consortium name="Pathogen Informatics"/>
            <person name="Doyle S."/>
        </authorList>
    </citation>
    <scope>NUCLEOTIDE SEQUENCE [LARGE SCALE GENOMIC DNA]</scope>
    <source>
        <strain evidence="5 6">NCTC11801</strain>
    </source>
</reference>
<keyword evidence="2" id="KW-0500">Molybdenum</keyword>
<dbReference type="Pfam" id="PF18364">
    <property type="entry name" value="Molybdopterin_N"/>
    <property type="match status" value="1"/>
</dbReference>
<evidence type="ECO:0000313" key="5">
    <source>
        <dbReference type="EMBL" id="SUC30348.1"/>
    </source>
</evidence>
<evidence type="ECO:0000259" key="3">
    <source>
        <dbReference type="Pfam" id="PF00384"/>
    </source>
</evidence>
<gene>
    <name evidence="5" type="primary">torA_3</name>
    <name evidence="5" type="ORF">NCTC11801_01274</name>
</gene>
<dbReference type="Gene3D" id="3.40.50.740">
    <property type="match status" value="1"/>
</dbReference>
<dbReference type="InterPro" id="IPR041460">
    <property type="entry name" value="Molybdopterin_N"/>
</dbReference>
<dbReference type="GO" id="GO:0050626">
    <property type="term" value="F:trimethylamine-N-oxide reductase (cytochrome c) activity"/>
    <property type="evidence" value="ECO:0007669"/>
    <property type="project" value="UniProtKB-EC"/>
</dbReference>
<accession>A0A379FNV2</accession>
<dbReference type="PROSITE" id="PS51318">
    <property type="entry name" value="TAT"/>
    <property type="match status" value="1"/>
</dbReference>
<dbReference type="AlphaFoldDB" id="A0A379FNV2"/>
<dbReference type="InterPro" id="IPR006311">
    <property type="entry name" value="TAT_signal"/>
</dbReference>
<keyword evidence="5" id="KW-0560">Oxidoreductase</keyword>
<name>A0A379FNV2_PRORE</name>
<feature type="domain" description="Molybdopterin oxidoreductase" evidence="3">
    <location>
        <begin position="99"/>
        <end position="213"/>
    </location>
</feature>
<evidence type="ECO:0000259" key="4">
    <source>
        <dbReference type="Pfam" id="PF18364"/>
    </source>
</evidence>
<dbReference type="GO" id="GO:0009061">
    <property type="term" value="P:anaerobic respiration"/>
    <property type="evidence" value="ECO:0007669"/>
    <property type="project" value="TreeGrafter"/>
</dbReference>
<dbReference type="GO" id="GO:0030288">
    <property type="term" value="C:outer membrane-bounded periplasmic space"/>
    <property type="evidence" value="ECO:0007669"/>
    <property type="project" value="TreeGrafter"/>
</dbReference>
<organism evidence="5 6">
    <name type="scientific">Providencia rettgeri</name>
    <dbReference type="NCBI Taxonomy" id="587"/>
    <lineage>
        <taxon>Bacteria</taxon>
        <taxon>Pseudomonadati</taxon>
        <taxon>Pseudomonadota</taxon>
        <taxon>Gammaproteobacteria</taxon>
        <taxon>Enterobacterales</taxon>
        <taxon>Morganellaceae</taxon>
        <taxon>Providencia</taxon>
    </lineage>
</organism>
<dbReference type="InterPro" id="IPR006656">
    <property type="entry name" value="Mopterin_OxRdtase"/>
</dbReference>
<proteinExistence type="predicted"/>
<evidence type="ECO:0000256" key="1">
    <source>
        <dbReference type="ARBA" id="ARBA00001942"/>
    </source>
</evidence>
<dbReference type="GO" id="GO:0030151">
    <property type="term" value="F:molybdenum ion binding"/>
    <property type="evidence" value="ECO:0007669"/>
    <property type="project" value="TreeGrafter"/>
</dbReference>
<dbReference type="PANTHER" id="PTHR43742">
    <property type="entry name" value="TRIMETHYLAMINE-N-OXIDE REDUCTASE"/>
    <property type="match status" value="1"/>
</dbReference>
<feature type="domain" description="Molybdopterin oxidoreductase N-terminal" evidence="4">
    <location>
        <begin position="55"/>
        <end position="95"/>
    </location>
</feature>
<evidence type="ECO:0000313" key="6">
    <source>
        <dbReference type="Proteomes" id="UP000254208"/>
    </source>
</evidence>
<dbReference type="EC" id="1.7.2.3" evidence="5"/>
<dbReference type="PANTHER" id="PTHR43742:SF4">
    <property type="entry name" value="TRIMETHYLAMINE-N-OXIDE REDUCTASE 1"/>
    <property type="match status" value="1"/>
</dbReference>
<dbReference type="InterPro" id="IPR050612">
    <property type="entry name" value="Prok_Mopterin_Oxidored"/>
</dbReference>
<dbReference type="Gene3D" id="3.40.228.10">
    <property type="entry name" value="Dimethylsulfoxide Reductase, domain 2"/>
    <property type="match status" value="1"/>
</dbReference>
<dbReference type="SUPFAM" id="SSF53706">
    <property type="entry name" value="Formate dehydrogenase/DMSO reductase, domains 1-3"/>
    <property type="match status" value="1"/>
</dbReference>
<evidence type="ECO:0000256" key="2">
    <source>
        <dbReference type="ARBA" id="ARBA00022505"/>
    </source>
</evidence>
<dbReference type="Pfam" id="PF00384">
    <property type="entry name" value="Molybdopterin"/>
    <property type="match status" value="1"/>
</dbReference>
<comment type="cofactor">
    <cofactor evidence="1">
        <name>Mo-bis(molybdopterin guanine dinucleotide)</name>
        <dbReference type="ChEBI" id="CHEBI:60539"/>
    </cofactor>
</comment>